<evidence type="ECO:0000313" key="2">
    <source>
        <dbReference type="Proteomes" id="UP001562425"/>
    </source>
</evidence>
<evidence type="ECO:0000313" key="1">
    <source>
        <dbReference type="EMBL" id="KAL1378968.1"/>
    </source>
</evidence>
<protein>
    <submittedName>
        <fullName evidence="1">Uncharacterized protein</fullName>
    </submittedName>
</protein>
<keyword evidence="2" id="KW-1185">Reference proteome</keyword>
<dbReference type="EMBL" id="JBEHCU010009983">
    <property type="protein sequence ID" value="KAL1378968.1"/>
    <property type="molecule type" value="Genomic_DNA"/>
</dbReference>
<gene>
    <name evidence="1" type="ORF">pipiens_015246</name>
</gene>
<organism evidence="1 2">
    <name type="scientific">Culex pipiens pipiens</name>
    <name type="common">Northern house mosquito</name>
    <dbReference type="NCBI Taxonomy" id="38569"/>
    <lineage>
        <taxon>Eukaryota</taxon>
        <taxon>Metazoa</taxon>
        <taxon>Ecdysozoa</taxon>
        <taxon>Arthropoda</taxon>
        <taxon>Hexapoda</taxon>
        <taxon>Insecta</taxon>
        <taxon>Pterygota</taxon>
        <taxon>Neoptera</taxon>
        <taxon>Endopterygota</taxon>
        <taxon>Diptera</taxon>
        <taxon>Nematocera</taxon>
        <taxon>Culicoidea</taxon>
        <taxon>Culicidae</taxon>
        <taxon>Culicinae</taxon>
        <taxon>Culicini</taxon>
        <taxon>Culex</taxon>
        <taxon>Culex</taxon>
    </lineage>
</organism>
<dbReference type="Proteomes" id="UP001562425">
    <property type="component" value="Unassembled WGS sequence"/>
</dbReference>
<accession>A0ABD1CRI0</accession>
<proteinExistence type="predicted"/>
<dbReference type="AlphaFoldDB" id="A0ABD1CRI0"/>
<comment type="caution">
    <text evidence="1">The sequence shown here is derived from an EMBL/GenBank/DDBJ whole genome shotgun (WGS) entry which is preliminary data.</text>
</comment>
<sequence>MMKRLNDFNDLQSLVELKLVSCERCLLLNHYAWHSQNIYSVILLPDPIITTRRQSWTVPFFVVLERRQLSEGLAIAVDFNLIPHLCVVLVADVWPSTTKSTETVI</sequence>
<reference evidence="1 2" key="1">
    <citation type="submission" date="2024-05" db="EMBL/GenBank/DDBJ databases">
        <title>Culex pipiens pipiens assembly and annotation.</title>
        <authorList>
            <person name="Alout H."/>
            <person name="Durand T."/>
        </authorList>
    </citation>
    <scope>NUCLEOTIDE SEQUENCE [LARGE SCALE GENOMIC DNA]</scope>
    <source>
        <strain evidence="1">HA-2024</strain>
        <tissue evidence="1">Whole body</tissue>
    </source>
</reference>
<name>A0ABD1CRI0_CULPP</name>